<organism evidence="5 6">
    <name type="scientific">Pseudovibrio axinellae</name>
    <dbReference type="NCBI Taxonomy" id="989403"/>
    <lineage>
        <taxon>Bacteria</taxon>
        <taxon>Pseudomonadati</taxon>
        <taxon>Pseudomonadota</taxon>
        <taxon>Alphaproteobacteria</taxon>
        <taxon>Hyphomicrobiales</taxon>
        <taxon>Stappiaceae</taxon>
        <taxon>Pseudovibrio</taxon>
    </lineage>
</organism>
<dbReference type="PANTHER" id="PTHR48084">
    <property type="entry name" value="2-OXOGLUTARATE OXIDOREDUCTASE SUBUNIT KORB-RELATED"/>
    <property type="match status" value="1"/>
</dbReference>
<dbReference type="Proteomes" id="UP000076577">
    <property type="component" value="Unassembled WGS sequence"/>
</dbReference>
<feature type="domain" description="DUF6537" evidence="4">
    <location>
        <begin position="941"/>
        <end position="1141"/>
    </location>
</feature>
<keyword evidence="6" id="KW-1185">Reference proteome</keyword>
<dbReference type="Pfam" id="PF02775">
    <property type="entry name" value="TPP_enzyme_C"/>
    <property type="match status" value="1"/>
</dbReference>
<dbReference type="RefSeq" id="WP_068001922.1">
    <property type="nucleotide sequence ID" value="NZ_FOFM01000005.1"/>
</dbReference>
<dbReference type="Gene3D" id="3.40.920.10">
    <property type="entry name" value="Pyruvate-ferredoxin oxidoreductase, PFOR, domain III"/>
    <property type="match status" value="1"/>
</dbReference>
<dbReference type="Pfam" id="PF20169">
    <property type="entry name" value="DUF6537"/>
    <property type="match status" value="1"/>
</dbReference>
<dbReference type="GO" id="GO:0030976">
    <property type="term" value="F:thiamine pyrophosphate binding"/>
    <property type="evidence" value="ECO:0007669"/>
    <property type="project" value="InterPro"/>
</dbReference>
<dbReference type="InterPro" id="IPR029061">
    <property type="entry name" value="THDP-binding"/>
</dbReference>
<dbReference type="Gene3D" id="3.40.50.970">
    <property type="match status" value="1"/>
</dbReference>
<gene>
    <name evidence="5" type="ORF">PsAD2_00588</name>
</gene>
<evidence type="ECO:0000259" key="2">
    <source>
        <dbReference type="Pfam" id="PF01558"/>
    </source>
</evidence>
<protein>
    <submittedName>
        <fullName evidence="5">Indolepyruvate ferredoxin oxidoreductase</fullName>
    </submittedName>
</protein>
<reference evidence="5 6" key="1">
    <citation type="journal article" date="2016" name="Front. Microbiol.">
        <title>Comparative Genomic Analysis Reveals a Diverse Repertoire of Genes Involved in Prokaryote-Eukaryote Interactions within the Pseudovibrio Genus.</title>
        <authorList>
            <person name="Romano S."/>
            <person name="Fernandez-Guerra A."/>
            <person name="Reen F.J."/>
            <person name="Glockner F.O."/>
            <person name="Crowley S.P."/>
            <person name="O'Sullivan O."/>
            <person name="Cotter P.D."/>
            <person name="Adams C."/>
            <person name="Dobson A.D."/>
            <person name="O'Gara F."/>
        </authorList>
    </citation>
    <scope>NUCLEOTIDE SEQUENCE [LARGE SCALE GENOMIC DNA]</scope>
    <source>
        <strain evidence="5 6">Ad2</strain>
    </source>
</reference>
<keyword evidence="1" id="KW-0560">Oxidoreductase</keyword>
<comment type="caution">
    <text evidence="5">The sequence shown here is derived from an EMBL/GenBank/DDBJ whole genome shotgun (WGS) entry which is preliminary data.</text>
</comment>
<evidence type="ECO:0000259" key="4">
    <source>
        <dbReference type="Pfam" id="PF20169"/>
    </source>
</evidence>
<name>A0A166AM37_9HYPH</name>
<evidence type="ECO:0000313" key="5">
    <source>
        <dbReference type="EMBL" id="KZL21297.1"/>
    </source>
</evidence>
<dbReference type="CDD" id="cd07034">
    <property type="entry name" value="TPP_PYR_PFOR_IOR-alpha_like"/>
    <property type="match status" value="1"/>
</dbReference>
<feature type="domain" description="Thiamine pyrophosphate enzyme TPP-binding" evidence="3">
    <location>
        <begin position="457"/>
        <end position="540"/>
    </location>
</feature>
<dbReference type="PANTHER" id="PTHR48084:SF3">
    <property type="entry name" value="SUBUNIT OF PYRUVATE:FLAVODOXIN OXIDOREDUCTASE"/>
    <property type="match status" value="1"/>
</dbReference>
<dbReference type="InterPro" id="IPR046667">
    <property type="entry name" value="DUF6537"/>
</dbReference>
<dbReference type="PATRIC" id="fig|989403.3.peg.625"/>
<dbReference type="SUPFAM" id="SSF52518">
    <property type="entry name" value="Thiamin diphosphate-binding fold (THDP-binding)"/>
    <property type="match status" value="2"/>
</dbReference>
<accession>A0A166AM37</accession>
<dbReference type="InterPro" id="IPR002880">
    <property type="entry name" value="Pyrv_Fd/Flavodoxin_OxRdtase_N"/>
</dbReference>
<dbReference type="GO" id="GO:0045333">
    <property type="term" value="P:cellular respiration"/>
    <property type="evidence" value="ECO:0007669"/>
    <property type="project" value="UniProtKB-ARBA"/>
</dbReference>
<dbReference type="OrthoDB" id="9803617at2"/>
<dbReference type="NCBIfam" id="NF009588">
    <property type="entry name" value="PRK13029.1"/>
    <property type="match status" value="1"/>
</dbReference>
<evidence type="ECO:0000259" key="3">
    <source>
        <dbReference type="Pfam" id="PF02775"/>
    </source>
</evidence>
<dbReference type="AlphaFoldDB" id="A0A166AM37"/>
<dbReference type="InterPro" id="IPR002869">
    <property type="entry name" value="Pyrv_flavodox_OxRed_cen"/>
</dbReference>
<dbReference type="SUPFAM" id="SSF53323">
    <property type="entry name" value="Pyruvate-ferredoxin oxidoreductase, PFOR, domain III"/>
    <property type="match status" value="1"/>
</dbReference>
<keyword evidence="5" id="KW-0670">Pyruvate</keyword>
<dbReference type="NCBIfam" id="NF009589">
    <property type="entry name" value="PRK13030.1"/>
    <property type="match status" value="1"/>
</dbReference>
<dbReference type="EMBL" id="LMCB01000004">
    <property type="protein sequence ID" value="KZL21297.1"/>
    <property type="molecule type" value="Genomic_DNA"/>
</dbReference>
<dbReference type="InterPro" id="IPR051457">
    <property type="entry name" value="2-oxoacid:Fd_oxidoreductase"/>
</dbReference>
<dbReference type="Pfam" id="PF01558">
    <property type="entry name" value="POR"/>
    <property type="match status" value="1"/>
</dbReference>
<dbReference type="InterPro" id="IPR011766">
    <property type="entry name" value="TPP_enzyme_TPP-bd"/>
</dbReference>
<sequence>MNVSVPPISLHDKYTAEAGNVYLTGIQALVRLALDRGRIDRAKGLNTGGFISGYRGSPIAGYDTELQRSRQYLDPLDIQFQPGVNEELGATAVWGSQKVRQHGKGSSFDGVYGIWYGKAPGVDRAGDVLHQASASGTDPNGGVVALAGDDHMAKSSILPAQSEFFFQHAEIPVLNPADIQEVLDFGLHGFELSRYSGLWSALICLADTMDASGVVSVDPGRLTFSRPAAFDPRKNAELNRVLLLGNRLETERLLRDIRMPAVLAYAKANRLDHVAYGAQKPRIGMVATGKAFRDLCQALRLMGITDHRAKEIGLAVYKVGMPYPLEPTAFSSFARGVEKLLIVEHKRAFIEPQIKEIAYNWPSDQQPQIFGKKDAKGEPLLSDVLELSIDEMIRVILSFLPQEYINDEMRSVADSMMRQQMWAQGHGELAARSPYFCSGCPHNTSTVVPEGSRSMPGIGCHAMTEINGRSTDGQIAMGGEGTLWVGQANFARDKHVFANMGDGTYFHSGILSIRQAVAARVSITFKILYNDAVAMTGGQEIDGSLTVPQLLNQLHAEGVEKIVLLSEHPEDYEGRQDLALSEPVHHRDDLMKVQNELKEFKGTSAIVFDQTCAAEKRRRRKKGLYPDPDLRLFINDRVCEGCGDCSVQSNCLSVEPEATKFGEKRRINQSSCNKDFSCVKGFCPSFVYVKGSKLRQAKPADFALDEFVKQLPDVTRPALTNTHNLLVAGIGGMGVTTISAIIAMAAHIDGIKASTLDMTGLAQKGGPVTSHVRFAAANDTIEGPRVPPAQLDVLIASDMLVASKAEQLSLYHKNRTHGFVNTNVTPTSEFVMKQQQSFDEQKMARTLEQGTHDLRAHDLANIAEKLLGDAIYTNMMLVGLAYQAGTLPISAQAIENAIALNGAAVEKNIRAFHAGRVLYANPDAIFSALPRQDAIKVMTLDEQIAFFAKELTAYQNKSYANQYLNMISEVRARDEEFGPGSLDVTRTAAEMLYKVMAYKDEYEVARLYCDPEFRKKLEAQFADPSELQLMLAPPFLPGKVDAKTGRPKKRAFGPWIFKAFALLVSLKSLRGTALDLFGYARERKEERALIKQYRDDLSMTCGKLGTANYGLLRELVSLPDSIRGYGPIKDESMKLAQERRENLLGRLEEDPTTVKFKEAAE</sequence>
<proteinExistence type="predicted"/>
<evidence type="ECO:0000313" key="6">
    <source>
        <dbReference type="Proteomes" id="UP000076577"/>
    </source>
</evidence>
<feature type="domain" description="Pyruvate/ketoisovalerate oxidoreductase catalytic" evidence="2">
    <location>
        <begin position="731"/>
        <end position="916"/>
    </location>
</feature>
<dbReference type="InterPro" id="IPR019752">
    <property type="entry name" value="Pyrv/ketoisovalerate_OxRed_cat"/>
</dbReference>
<dbReference type="GO" id="GO:0044281">
    <property type="term" value="P:small molecule metabolic process"/>
    <property type="evidence" value="ECO:0007669"/>
    <property type="project" value="UniProtKB-ARBA"/>
</dbReference>
<evidence type="ECO:0000256" key="1">
    <source>
        <dbReference type="ARBA" id="ARBA00023002"/>
    </source>
</evidence>
<dbReference type="GO" id="GO:0016625">
    <property type="term" value="F:oxidoreductase activity, acting on the aldehyde or oxo group of donors, iron-sulfur protein as acceptor"/>
    <property type="evidence" value="ECO:0007669"/>
    <property type="project" value="UniProtKB-ARBA"/>
</dbReference>
<dbReference type="STRING" id="989403.SAMN05421798_105211"/>